<sequence>MRPVFTSTTATAVLQAVALASAQAITWDEAREKASADLAALTQDEKIGMVSGVTWEGGPCVGNTYAPESIAYPSLCLQDGPLSLRYANPVTVFPAGINAGATWDRELIRARGAAMGEQAKGLGINVQLGPALGPLGKIPTGGRNWEGFSSDPYLMGVAAAQTIEGMQESGVQACAKHYILNEQEHNRETISSNPDDRTVHELYLWPFYDTVKANVASVMCSYNKIDGTWTCENDEVLNTLLKGQLGFPGYVVSDWNAQHSTVDSANNGLDMTMPGSDFNDPPGSVYWGDNLAAAIQDGSVPQERLDDMVTRILSSWYFVGQDQDYPAVAFSSWDGGAATVNVTTPEHGDVARAVARDSIVLLKNSNQSLPLGAPASLAIIGSDAIVNPDGANACVDRGCNTGTLAQGWGSGTAEFPYLVDPLSAIQEQLAGGSTEIVTSTTDDASAGAEAAASAETAIVFITADAGEGYITVEDNAGDRNNLDPWHDGNALVQAVAQTGTPTIVVVHSVGPIILETILAEPNVVAIVWAGIPGQESGHGLTDVLFGDTSPSGKLPYTIGKSEEDYGITWTQDLVDDFPEGLFIDYRYFDQNEIAPRYEFGFGLSYTTFNYSGIKVSVTAESGPTVGEIVVGGPEDLFESVGTVSASVGNSGTVSGAEVAQLYIGYPESAPSTPPKQLRGFQKLNLEPGESAQAEFDLARRDISYWDADSQEWVVPSGEFQVYVGSSSRDIRLTGSFTI</sequence>
<dbReference type="Pfam" id="PF01915">
    <property type="entry name" value="Glyco_hydro_3_C"/>
    <property type="match status" value="1"/>
</dbReference>
<evidence type="ECO:0000256" key="13">
    <source>
        <dbReference type="ARBA" id="ARBA00023326"/>
    </source>
</evidence>
<accession>A0ABR4LX53</accession>
<reference evidence="21 22" key="1">
    <citation type="submission" date="2024-07" db="EMBL/GenBank/DDBJ databases">
        <title>Section-level genome sequencing and comparative genomics of Aspergillus sections Usti and Cavernicolus.</title>
        <authorList>
            <consortium name="Lawrence Berkeley National Laboratory"/>
            <person name="Nybo J.L."/>
            <person name="Vesth T.C."/>
            <person name="Theobald S."/>
            <person name="Frisvad J.C."/>
            <person name="Larsen T.O."/>
            <person name="Kjaerboelling I."/>
            <person name="Rothschild-Mancinelli K."/>
            <person name="Lyhne E.K."/>
            <person name="Kogle M.E."/>
            <person name="Barry K."/>
            <person name="Clum A."/>
            <person name="Na H."/>
            <person name="Ledsgaard L."/>
            <person name="Lin J."/>
            <person name="Lipzen A."/>
            <person name="Kuo A."/>
            <person name="Riley R."/>
            <person name="Mondo S."/>
            <person name="Labutti K."/>
            <person name="Haridas S."/>
            <person name="Pangalinan J."/>
            <person name="Salamov A.A."/>
            <person name="Simmons B.A."/>
            <person name="Magnuson J.K."/>
            <person name="Chen J."/>
            <person name="Drula E."/>
            <person name="Henrissat B."/>
            <person name="Wiebenga A."/>
            <person name="Lubbers R.J."/>
            <person name="Gomes A.C."/>
            <person name="Macurrencykelacurrency M.R."/>
            <person name="Stajich J."/>
            <person name="Grigoriev I.V."/>
            <person name="Mortensen U.H."/>
            <person name="De Vries R.P."/>
            <person name="Baker S.E."/>
            <person name="Andersen M.R."/>
        </authorList>
    </citation>
    <scope>NUCLEOTIDE SEQUENCE [LARGE SCALE GENOMIC DNA]</scope>
    <source>
        <strain evidence="21 22">CBS 449.75</strain>
    </source>
</reference>
<keyword evidence="6" id="KW-0964">Secreted</keyword>
<gene>
    <name evidence="21" type="ORF">BJX67DRAFT_379597</name>
</gene>
<keyword evidence="8 21" id="KW-0378">Hydrolase</keyword>
<dbReference type="Pfam" id="PF00933">
    <property type="entry name" value="Glyco_hydro_3"/>
    <property type="match status" value="1"/>
</dbReference>
<dbReference type="SUPFAM" id="SSF52279">
    <property type="entry name" value="Beta-D-glucan exohydrolase, C-terminal domain"/>
    <property type="match status" value="1"/>
</dbReference>
<evidence type="ECO:0000256" key="15">
    <source>
        <dbReference type="ARBA" id="ARBA00039570"/>
    </source>
</evidence>
<dbReference type="Pfam" id="PF14310">
    <property type="entry name" value="Fn3-like"/>
    <property type="match status" value="1"/>
</dbReference>
<comment type="catalytic activity">
    <reaction evidence="1">
        <text>Hydrolysis of terminal, non-reducing beta-D-glucosyl residues with release of beta-D-glucose.</text>
        <dbReference type="EC" id="3.2.1.21"/>
    </reaction>
</comment>
<keyword evidence="12" id="KW-0326">Glycosidase</keyword>
<evidence type="ECO:0000256" key="12">
    <source>
        <dbReference type="ARBA" id="ARBA00023295"/>
    </source>
</evidence>
<dbReference type="GO" id="GO:0016787">
    <property type="term" value="F:hydrolase activity"/>
    <property type="evidence" value="ECO:0007669"/>
    <property type="project" value="UniProtKB-KW"/>
</dbReference>
<dbReference type="RefSeq" id="XP_070888100.1">
    <property type="nucleotide sequence ID" value="XM_071032614.1"/>
</dbReference>
<dbReference type="Gene3D" id="3.40.50.1700">
    <property type="entry name" value="Glycoside hydrolase family 3 C-terminal domain"/>
    <property type="match status" value="1"/>
</dbReference>
<keyword evidence="10" id="KW-0325">Glycoprotein</keyword>
<dbReference type="InterPro" id="IPR001764">
    <property type="entry name" value="Glyco_hydro_3_N"/>
</dbReference>
<dbReference type="InterPro" id="IPR017853">
    <property type="entry name" value="GH"/>
</dbReference>
<comment type="subcellular location">
    <subcellularLocation>
        <location evidence="2">Secreted</location>
    </subcellularLocation>
</comment>
<evidence type="ECO:0000256" key="7">
    <source>
        <dbReference type="ARBA" id="ARBA00022729"/>
    </source>
</evidence>
<evidence type="ECO:0000256" key="9">
    <source>
        <dbReference type="ARBA" id="ARBA00023001"/>
    </source>
</evidence>
<dbReference type="Gene3D" id="3.20.20.300">
    <property type="entry name" value="Glycoside hydrolase, family 3, N-terminal domain"/>
    <property type="match status" value="1"/>
</dbReference>
<dbReference type="InterPro" id="IPR050288">
    <property type="entry name" value="Cellulose_deg_GH3"/>
</dbReference>
<dbReference type="Gene3D" id="2.60.40.10">
    <property type="entry name" value="Immunoglobulins"/>
    <property type="match status" value="1"/>
</dbReference>
<dbReference type="InterPro" id="IPR026891">
    <property type="entry name" value="Fn3-like"/>
</dbReference>
<keyword evidence="22" id="KW-1185">Reference proteome</keyword>
<evidence type="ECO:0000259" key="20">
    <source>
        <dbReference type="SMART" id="SM01217"/>
    </source>
</evidence>
<comment type="caution">
    <text evidence="21">The sequence shown here is derived from an EMBL/GenBank/DDBJ whole genome shotgun (WGS) entry which is preliminary data.</text>
</comment>
<dbReference type="PRINTS" id="PR00133">
    <property type="entry name" value="GLHYDRLASE3"/>
</dbReference>
<dbReference type="EC" id="3.2.1.21" evidence="5"/>
<dbReference type="EMBL" id="JBFXLQ010000011">
    <property type="protein sequence ID" value="KAL2869121.1"/>
    <property type="molecule type" value="Genomic_DNA"/>
</dbReference>
<organism evidence="21 22">
    <name type="scientific">Aspergillus lucknowensis</name>
    <dbReference type="NCBI Taxonomy" id="176173"/>
    <lineage>
        <taxon>Eukaryota</taxon>
        <taxon>Fungi</taxon>
        <taxon>Dikarya</taxon>
        <taxon>Ascomycota</taxon>
        <taxon>Pezizomycotina</taxon>
        <taxon>Eurotiomycetes</taxon>
        <taxon>Eurotiomycetidae</taxon>
        <taxon>Eurotiales</taxon>
        <taxon>Aspergillaceae</taxon>
        <taxon>Aspergillus</taxon>
        <taxon>Aspergillus subgen. Nidulantes</taxon>
    </lineage>
</organism>
<evidence type="ECO:0000256" key="16">
    <source>
        <dbReference type="ARBA" id="ARBA00041281"/>
    </source>
</evidence>
<evidence type="ECO:0000256" key="19">
    <source>
        <dbReference type="SAM" id="SignalP"/>
    </source>
</evidence>
<proteinExistence type="inferred from homology"/>
<keyword evidence="9" id="KW-0136">Cellulose degradation</keyword>
<dbReference type="InterPro" id="IPR036962">
    <property type="entry name" value="Glyco_hydro_3_N_sf"/>
</dbReference>
<evidence type="ECO:0000256" key="4">
    <source>
        <dbReference type="ARBA" id="ARBA00005336"/>
    </source>
</evidence>
<comment type="pathway">
    <text evidence="3">Glycan metabolism; cellulose degradation.</text>
</comment>
<evidence type="ECO:0000256" key="14">
    <source>
        <dbReference type="ARBA" id="ARBA00024983"/>
    </source>
</evidence>
<dbReference type="InterPro" id="IPR036881">
    <property type="entry name" value="Glyco_hydro_3_C_sf"/>
</dbReference>
<dbReference type="InterPro" id="IPR013783">
    <property type="entry name" value="Ig-like_fold"/>
</dbReference>
<dbReference type="SUPFAM" id="SSF51445">
    <property type="entry name" value="(Trans)glycosidases"/>
    <property type="match status" value="1"/>
</dbReference>
<evidence type="ECO:0000256" key="11">
    <source>
        <dbReference type="ARBA" id="ARBA00023277"/>
    </source>
</evidence>
<evidence type="ECO:0000256" key="3">
    <source>
        <dbReference type="ARBA" id="ARBA00004987"/>
    </source>
</evidence>
<evidence type="ECO:0000256" key="17">
    <source>
        <dbReference type="ARBA" id="ARBA00041588"/>
    </source>
</evidence>
<keyword evidence="11" id="KW-0119">Carbohydrate metabolism</keyword>
<evidence type="ECO:0000256" key="10">
    <source>
        <dbReference type="ARBA" id="ARBA00023180"/>
    </source>
</evidence>
<evidence type="ECO:0000313" key="21">
    <source>
        <dbReference type="EMBL" id="KAL2869121.1"/>
    </source>
</evidence>
<name>A0ABR4LX53_9EURO</name>
<feature type="signal peptide" evidence="19">
    <location>
        <begin position="1"/>
        <end position="24"/>
    </location>
</feature>
<keyword evidence="13" id="KW-0624">Polysaccharide degradation</keyword>
<protein>
    <recommendedName>
        <fullName evidence="15">Probable beta-glucosidase L</fullName>
        <ecNumber evidence="5">3.2.1.21</ecNumber>
    </recommendedName>
    <alternativeName>
        <fullName evidence="16">Beta-D-glucoside glucohydrolase L</fullName>
    </alternativeName>
    <alternativeName>
        <fullName evidence="17">Cellobiase L</fullName>
    </alternativeName>
    <alternativeName>
        <fullName evidence="18">Gentiobiase L</fullName>
    </alternativeName>
</protein>
<evidence type="ECO:0000256" key="5">
    <source>
        <dbReference type="ARBA" id="ARBA00012744"/>
    </source>
</evidence>
<dbReference type="PANTHER" id="PTHR42715:SF28">
    <property type="entry name" value="BETA-GLUCOSIDASE L-RELATED"/>
    <property type="match status" value="1"/>
</dbReference>
<dbReference type="Proteomes" id="UP001610432">
    <property type="component" value="Unassembled WGS sequence"/>
</dbReference>
<dbReference type="GeneID" id="98147686"/>
<evidence type="ECO:0000256" key="8">
    <source>
        <dbReference type="ARBA" id="ARBA00022801"/>
    </source>
</evidence>
<feature type="chain" id="PRO_5045836115" description="Probable beta-glucosidase L" evidence="19">
    <location>
        <begin position="25"/>
        <end position="738"/>
    </location>
</feature>
<feature type="domain" description="Fibronectin type III-like" evidence="20">
    <location>
        <begin position="657"/>
        <end position="727"/>
    </location>
</feature>
<evidence type="ECO:0000256" key="6">
    <source>
        <dbReference type="ARBA" id="ARBA00022525"/>
    </source>
</evidence>
<evidence type="ECO:0000313" key="22">
    <source>
        <dbReference type="Proteomes" id="UP001610432"/>
    </source>
</evidence>
<dbReference type="SMART" id="SM01217">
    <property type="entry name" value="Fn3_like"/>
    <property type="match status" value="1"/>
</dbReference>
<evidence type="ECO:0000256" key="2">
    <source>
        <dbReference type="ARBA" id="ARBA00004613"/>
    </source>
</evidence>
<dbReference type="PANTHER" id="PTHR42715">
    <property type="entry name" value="BETA-GLUCOSIDASE"/>
    <property type="match status" value="1"/>
</dbReference>
<evidence type="ECO:0000256" key="1">
    <source>
        <dbReference type="ARBA" id="ARBA00000448"/>
    </source>
</evidence>
<comment type="function">
    <text evidence="14">Beta-glucosidases are one of a number of cellulolytic enzymes involved in the degradation of cellulosic biomass. Catalyzes the last step releasing glucose from the inhibitory cellobiose.</text>
</comment>
<comment type="similarity">
    <text evidence="4">Belongs to the glycosyl hydrolase 3 family.</text>
</comment>
<keyword evidence="7 19" id="KW-0732">Signal</keyword>
<dbReference type="InterPro" id="IPR002772">
    <property type="entry name" value="Glyco_hydro_3_C"/>
</dbReference>
<evidence type="ECO:0000256" key="18">
    <source>
        <dbReference type="ARBA" id="ARBA00041804"/>
    </source>
</evidence>